<evidence type="ECO:0000313" key="2">
    <source>
        <dbReference type="EMBL" id="TBU51475.1"/>
    </source>
</evidence>
<keyword evidence="3" id="KW-1185">Reference proteome</keyword>
<evidence type="ECO:0000313" key="3">
    <source>
        <dbReference type="Proteomes" id="UP000292082"/>
    </source>
</evidence>
<accession>A0A4Q9PBU6</accession>
<name>A0A4Q9PBU6_9APHY</name>
<evidence type="ECO:0000256" key="1">
    <source>
        <dbReference type="SAM" id="MobiDB-lite"/>
    </source>
</evidence>
<protein>
    <submittedName>
        <fullName evidence="2">Uncharacterized protein</fullName>
    </submittedName>
</protein>
<reference evidence="2 3" key="1">
    <citation type="submission" date="2019-01" db="EMBL/GenBank/DDBJ databases">
        <title>Draft genome sequences of three monokaryotic isolates of the white-rot basidiomycete fungus Dichomitus squalens.</title>
        <authorList>
            <consortium name="DOE Joint Genome Institute"/>
            <person name="Lopez S.C."/>
            <person name="Andreopoulos B."/>
            <person name="Pangilinan J."/>
            <person name="Lipzen A."/>
            <person name="Riley R."/>
            <person name="Ahrendt S."/>
            <person name="Ng V."/>
            <person name="Barry K."/>
            <person name="Daum C."/>
            <person name="Grigoriev I.V."/>
            <person name="Hilden K.S."/>
            <person name="Makela M.R."/>
            <person name="de Vries R.P."/>
        </authorList>
    </citation>
    <scope>NUCLEOTIDE SEQUENCE [LARGE SCALE GENOMIC DNA]</scope>
    <source>
        <strain evidence="2 3">CBS 464.89</strain>
    </source>
</reference>
<feature type="non-terminal residue" evidence="2">
    <location>
        <position position="1"/>
    </location>
</feature>
<organism evidence="2 3">
    <name type="scientific">Dichomitus squalens</name>
    <dbReference type="NCBI Taxonomy" id="114155"/>
    <lineage>
        <taxon>Eukaryota</taxon>
        <taxon>Fungi</taxon>
        <taxon>Dikarya</taxon>
        <taxon>Basidiomycota</taxon>
        <taxon>Agaricomycotina</taxon>
        <taxon>Agaricomycetes</taxon>
        <taxon>Polyporales</taxon>
        <taxon>Polyporaceae</taxon>
        <taxon>Dichomitus</taxon>
    </lineage>
</organism>
<gene>
    <name evidence="2" type="ORF">BD310DRAFT_834279</name>
</gene>
<dbReference type="EMBL" id="ML145318">
    <property type="protein sequence ID" value="TBU51475.1"/>
    <property type="molecule type" value="Genomic_DNA"/>
</dbReference>
<feature type="region of interest" description="Disordered" evidence="1">
    <location>
        <begin position="1"/>
        <end position="41"/>
    </location>
</feature>
<proteinExistence type="predicted"/>
<feature type="compositionally biased region" description="Pro residues" evidence="1">
    <location>
        <begin position="21"/>
        <end position="32"/>
    </location>
</feature>
<sequence>LTASTKYQSAPPALQIAPHQLPSPRPSQPPPHPPHHHRLPHAYLQSVHSHFLARVMTPVVVPISKQVVHRHT</sequence>
<dbReference type="AlphaFoldDB" id="A0A4Q9PBU6"/>
<dbReference type="Proteomes" id="UP000292082">
    <property type="component" value="Unassembled WGS sequence"/>
</dbReference>